<keyword evidence="1" id="KW-0732">Signal</keyword>
<evidence type="ECO:0000256" key="1">
    <source>
        <dbReference type="SAM" id="SignalP"/>
    </source>
</evidence>
<dbReference type="AlphaFoldDB" id="A0A9X3D0D3"/>
<name>A0A9X3D0D3_9FLAO</name>
<accession>A0A9X3D0D3</accession>
<dbReference type="Proteomes" id="UP001148482">
    <property type="component" value="Unassembled WGS sequence"/>
</dbReference>
<comment type="caution">
    <text evidence="2">The sequence shown here is derived from an EMBL/GenBank/DDBJ whole genome shotgun (WGS) entry which is preliminary data.</text>
</comment>
<protein>
    <submittedName>
        <fullName evidence="2">Uncharacterized protein</fullName>
    </submittedName>
</protein>
<feature type="chain" id="PRO_5040776218" evidence="1">
    <location>
        <begin position="27"/>
        <end position="56"/>
    </location>
</feature>
<organism evidence="2 3">
    <name type="scientific">Salinimicrobium profundisediminis</name>
    <dbReference type="NCBI Taxonomy" id="2994553"/>
    <lineage>
        <taxon>Bacteria</taxon>
        <taxon>Pseudomonadati</taxon>
        <taxon>Bacteroidota</taxon>
        <taxon>Flavobacteriia</taxon>
        <taxon>Flavobacteriales</taxon>
        <taxon>Flavobacteriaceae</taxon>
        <taxon>Salinimicrobium</taxon>
    </lineage>
</organism>
<gene>
    <name evidence="2" type="ORF">OQ279_11110</name>
</gene>
<evidence type="ECO:0000313" key="3">
    <source>
        <dbReference type="Proteomes" id="UP001148482"/>
    </source>
</evidence>
<reference evidence="2" key="1">
    <citation type="submission" date="2022-11" db="EMBL/GenBank/DDBJ databases">
        <title>Salinimicrobium profundisediminis sp. nov., isolated from deep-sea sediment of the Mariana Trench.</title>
        <authorList>
            <person name="Fu H."/>
        </authorList>
    </citation>
    <scope>NUCLEOTIDE SEQUENCE</scope>
    <source>
        <strain evidence="2">MT39</strain>
    </source>
</reference>
<feature type="signal peptide" evidence="1">
    <location>
        <begin position="1"/>
        <end position="26"/>
    </location>
</feature>
<keyword evidence="3" id="KW-1185">Reference proteome</keyword>
<dbReference type="EMBL" id="JAPJDA010000017">
    <property type="protein sequence ID" value="MCX2838695.1"/>
    <property type="molecule type" value="Genomic_DNA"/>
</dbReference>
<dbReference type="RefSeq" id="WP_266069993.1">
    <property type="nucleotide sequence ID" value="NZ_JAPJDA010000017.1"/>
</dbReference>
<proteinExistence type="predicted"/>
<sequence length="56" mass="6432">MKKRMFFGFACFVGFSLLIAWQFAVAELADLQKKDDTIKKEKTELVSSQPETVLFV</sequence>
<evidence type="ECO:0000313" key="2">
    <source>
        <dbReference type="EMBL" id="MCX2838695.1"/>
    </source>
</evidence>